<reference evidence="3" key="1">
    <citation type="journal article" date="2019" name="Int. J. Syst. Evol. Microbiol.">
        <title>The Global Catalogue of Microorganisms (GCM) 10K type strain sequencing project: providing services to taxonomists for standard genome sequencing and annotation.</title>
        <authorList>
            <consortium name="The Broad Institute Genomics Platform"/>
            <consortium name="The Broad Institute Genome Sequencing Center for Infectious Disease"/>
            <person name="Wu L."/>
            <person name="Ma J."/>
        </authorList>
    </citation>
    <scope>NUCLEOTIDE SEQUENCE [LARGE SCALE GENOMIC DNA]</scope>
    <source>
        <strain evidence="3">JCM 16548</strain>
    </source>
</reference>
<gene>
    <name evidence="2" type="ORF">GCM10022204_35470</name>
</gene>
<name>A0ABP7E247_9ACTN</name>
<keyword evidence="1" id="KW-0472">Membrane</keyword>
<proteinExistence type="predicted"/>
<comment type="caution">
    <text evidence="2">The sequence shown here is derived from an EMBL/GenBank/DDBJ whole genome shotgun (WGS) entry which is preliminary data.</text>
</comment>
<feature type="transmembrane region" description="Helical" evidence="1">
    <location>
        <begin position="6"/>
        <end position="26"/>
    </location>
</feature>
<accession>A0ABP7E247</accession>
<organism evidence="2 3">
    <name type="scientific">Microlunatus aurantiacus</name>
    <dbReference type="NCBI Taxonomy" id="446786"/>
    <lineage>
        <taxon>Bacteria</taxon>
        <taxon>Bacillati</taxon>
        <taxon>Actinomycetota</taxon>
        <taxon>Actinomycetes</taxon>
        <taxon>Propionibacteriales</taxon>
        <taxon>Propionibacteriaceae</taxon>
        <taxon>Microlunatus</taxon>
    </lineage>
</organism>
<dbReference type="Proteomes" id="UP001500051">
    <property type="component" value="Unassembled WGS sequence"/>
</dbReference>
<evidence type="ECO:0000313" key="3">
    <source>
        <dbReference type="Proteomes" id="UP001500051"/>
    </source>
</evidence>
<dbReference type="EMBL" id="BAAAYX010000014">
    <property type="protein sequence ID" value="GAA3713284.1"/>
    <property type="molecule type" value="Genomic_DNA"/>
</dbReference>
<sequence>MIWVIVFGAIALGGLVMVVCFGVSLWRKSQALLDEVGGLLAQADQVLGLLDQVGAPGETGTGRSDRQSAAAGTEIHVATTDLSRRAAT</sequence>
<evidence type="ECO:0000256" key="1">
    <source>
        <dbReference type="SAM" id="Phobius"/>
    </source>
</evidence>
<evidence type="ECO:0000313" key="2">
    <source>
        <dbReference type="EMBL" id="GAA3713284.1"/>
    </source>
</evidence>
<keyword evidence="1" id="KW-1133">Transmembrane helix</keyword>
<dbReference type="RefSeq" id="WP_344813783.1">
    <property type="nucleotide sequence ID" value="NZ_BAAAYX010000014.1"/>
</dbReference>
<keyword evidence="3" id="KW-1185">Reference proteome</keyword>
<protein>
    <submittedName>
        <fullName evidence="2">Uncharacterized protein</fullName>
    </submittedName>
</protein>
<keyword evidence="1" id="KW-0812">Transmembrane</keyword>